<dbReference type="AlphaFoldDB" id="A0A077MDD7"/>
<organism evidence="1 2">
    <name type="scientific">Nostocoides jenkinsii Ben 74</name>
    <dbReference type="NCBI Taxonomy" id="1193518"/>
    <lineage>
        <taxon>Bacteria</taxon>
        <taxon>Bacillati</taxon>
        <taxon>Actinomycetota</taxon>
        <taxon>Actinomycetes</taxon>
        <taxon>Micrococcales</taxon>
        <taxon>Intrasporangiaceae</taxon>
        <taxon>Nostocoides</taxon>
    </lineage>
</organism>
<sequence>MGWAGGSGALAGPDINTAGVATVRQGRDKTILFDREPLGAKNPSEVWVIDSADTEKVLAAAPSLNRRDLALDVVVILAVVDLWTNSAAIAILVGAVGICLDTDWRLRDPPAARRAIVVLRDQVAAVTAAVRKTNQATLDSL</sequence>
<reference evidence="1 2" key="1">
    <citation type="journal article" date="2013" name="ISME J.">
        <title>A metabolic model for members of the genus Tetrasphaera involved in enhanced biological phosphorus removal.</title>
        <authorList>
            <person name="Kristiansen R."/>
            <person name="Nguyen H.T.T."/>
            <person name="Saunders A.M."/>
            <person name="Nielsen J.L."/>
            <person name="Wimmer R."/>
            <person name="Le V.Q."/>
            <person name="McIlroy S.J."/>
            <person name="Petrovski S."/>
            <person name="Seviour R.J."/>
            <person name="Calteau A."/>
            <person name="Nielsen K.L."/>
            <person name="Nielsen P.H."/>
        </authorList>
    </citation>
    <scope>NUCLEOTIDE SEQUENCE [LARGE SCALE GENOMIC DNA]</scope>
    <source>
        <strain evidence="1 2">Ben 74</strain>
    </source>
</reference>
<name>A0A077MDD7_9MICO</name>
<protein>
    <submittedName>
        <fullName evidence="1">Uncharacterized protein</fullName>
    </submittedName>
</protein>
<evidence type="ECO:0000313" key="1">
    <source>
        <dbReference type="EMBL" id="CCI54654.1"/>
    </source>
</evidence>
<dbReference type="EMBL" id="CAJC01000194">
    <property type="protein sequence ID" value="CCI54654.1"/>
    <property type="molecule type" value="Genomic_DNA"/>
</dbReference>
<dbReference type="STRING" id="1193518.BN13_80023"/>
<evidence type="ECO:0000313" key="2">
    <source>
        <dbReference type="Proteomes" id="UP000035720"/>
    </source>
</evidence>
<proteinExistence type="predicted"/>
<keyword evidence="2" id="KW-1185">Reference proteome</keyword>
<dbReference type="Proteomes" id="UP000035720">
    <property type="component" value="Unassembled WGS sequence"/>
</dbReference>
<accession>A0A077MDD7</accession>
<gene>
    <name evidence="1" type="ORF">BN13_80023</name>
</gene>
<comment type="caution">
    <text evidence="1">The sequence shown here is derived from an EMBL/GenBank/DDBJ whole genome shotgun (WGS) entry which is preliminary data.</text>
</comment>
<dbReference type="RefSeq" id="WP_048544103.1">
    <property type="nucleotide sequence ID" value="NZ_HF571038.1"/>
</dbReference>